<gene>
    <name evidence="1" type="ORF">NDI89_17830</name>
</gene>
<name>A0A9Q4L5U6_9EURY</name>
<keyword evidence="2" id="KW-1185">Reference proteome</keyword>
<dbReference type="AlphaFoldDB" id="A0A9Q4L5U6"/>
<dbReference type="EMBL" id="JAMQOT010000007">
    <property type="protein sequence ID" value="MDF9747448.1"/>
    <property type="molecule type" value="Genomic_DNA"/>
</dbReference>
<dbReference type="Proteomes" id="UP001154061">
    <property type="component" value="Unassembled WGS sequence"/>
</dbReference>
<accession>A0A9Q4L5U6</accession>
<protein>
    <submittedName>
        <fullName evidence="1">Uncharacterized protein</fullName>
    </submittedName>
</protein>
<comment type="caution">
    <text evidence="1">The sequence shown here is derived from an EMBL/GenBank/DDBJ whole genome shotgun (WGS) entry which is preliminary data.</text>
</comment>
<proteinExistence type="predicted"/>
<organism evidence="1 2">
    <name type="scientific">Natrinema salsiterrestre</name>
    <dbReference type="NCBI Taxonomy" id="2950540"/>
    <lineage>
        <taxon>Archaea</taxon>
        <taxon>Methanobacteriati</taxon>
        <taxon>Methanobacteriota</taxon>
        <taxon>Stenosarchaea group</taxon>
        <taxon>Halobacteria</taxon>
        <taxon>Halobacteriales</taxon>
        <taxon>Natrialbaceae</taxon>
        <taxon>Natrinema</taxon>
    </lineage>
</organism>
<reference evidence="1" key="1">
    <citation type="submission" date="2022-06" db="EMBL/GenBank/DDBJ databases">
        <title>Natrinema sp. a new haloarchaeum isolate from saline soil.</title>
        <authorList>
            <person name="Strakova D."/>
            <person name="Galisteo C."/>
            <person name="Sanchez-Porro C."/>
            <person name="Ventosa A."/>
        </authorList>
    </citation>
    <scope>NUCLEOTIDE SEQUENCE</scope>
    <source>
        <strain evidence="1">S1CR25-10</strain>
    </source>
</reference>
<evidence type="ECO:0000313" key="1">
    <source>
        <dbReference type="EMBL" id="MDF9747448.1"/>
    </source>
</evidence>
<dbReference type="InterPro" id="IPR055927">
    <property type="entry name" value="DUF7504"/>
</dbReference>
<evidence type="ECO:0000313" key="2">
    <source>
        <dbReference type="Proteomes" id="UP001154061"/>
    </source>
</evidence>
<dbReference type="Pfam" id="PF24336">
    <property type="entry name" value="DUF7504"/>
    <property type="match status" value="1"/>
</dbReference>
<sequence>MLSGTDRVGRAGEGFSNELSRLKRQGTSVLVVGSVQPARHRDASQRLLSRGSDRVRRRVLVSTTSGPHHISRFVGDVDSDTLSVISYDPADPPVAARGAVSSRPSETGPTDVDTLTDLGIAIANAIDAFEADANGLEPAEVRVSIDSLVPLLEAYGNQRVFKFLHLINGRTQHVGGMAQYHLPVDRDDRIVPTLSPLFDVVVELRERNGDAQERWVIDDGTYSSGWLPVDRA</sequence>